<keyword evidence="3" id="KW-1185">Reference proteome</keyword>
<keyword evidence="1" id="KW-0812">Transmembrane</keyword>
<reference evidence="2 3" key="1">
    <citation type="journal article" date="2018" name="Genome Biol. Evol.">
        <title>The Genome Sequence of "Candidatus Fokinia solitaria": Insights on Reductive Evolution in Rickettsiales.</title>
        <authorList>
            <person name="Floriano A.M."/>
            <person name="Castelli M."/>
            <person name="Krenek S."/>
            <person name="Berendonk T.U."/>
            <person name="Bazzocchi C."/>
            <person name="Petroni G."/>
            <person name="Sassera D."/>
        </authorList>
    </citation>
    <scope>NUCLEOTIDE SEQUENCE [LARGE SCALE GENOMIC DNA]</scope>
    <source>
        <strain evidence="2">Rio ETE_ALG 3VII</strain>
    </source>
</reference>
<evidence type="ECO:0000256" key="1">
    <source>
        <dbReference type="SAM" id="Phobius"/>
    </source>
</evidence>
<dbReference type="AlphaFoldDB" id="A0A2U8BS19"/>
<protein>
    <submittedName>
        <fullName evidence="2">Uncharacterized protein</fullName>
    </submittedName>
</protein>
<keyword evidence="1" id="KW-1133">Transmembrane helix</keyword>
<gene>
    <name evidence="2" type="ORF">Fsol_00358</name>
</gene>
<dbReference type="KEGG" id="fso:Fsol_00358"/>
<proteinExistence type="predicted"/>
<feature type="transmembrane region" description="Helical" evidence="1">
    <location>
        <begin position="40"/>
        <end position="60"/>
    </location>
</feature>
<accession>A0A2U8BS19</accession>
<dbReference type="EMBL" id="CP025989">
    <property type="protein sequence ID" value="AWD33156.1"/>
    <property type="molecule type" value="Genomic_DNA"/>
</dbReference>
<evidence type="ECO:0000313" key="3">
    <source>
        <dbReference type="Proteomes" id="UP000244519"/>
    </source>
</evidence>
<dbReference type="Proteomes" id="UP000244519">
    <property type="component" value="Chromosome"/>
</dbReference>
<evidence type="ECO:0000313" key="2">
    <source>
        <dbReference type="EMBL" id="AWD33156.1"/>
    </source>
</evidence>
<organism evidence="2 3">
    <name type="scientific">Candidatus Fokinia solitaria</name>
    <dbReference type="NCBI Taxonomy" id="1802984"/>
    <lineage>
        <taxon>Bacteria</taxon>
        <taxon>Pseudomonadati</taxon>
        <taxon>Pseudomonadota</taxon>
        <taxon>Alphaproteobacteria</taxon>
        <taxon>Rickettsiales</taxon>
        <taxon>Candidatus Midichloriaceae</taxon>
        <taxon>Candidatus Fokinia</taxon>
    </lineage>
</organism>
<sequence>MDFDFDPLDAQAFADAFDPFDLDDVNINAQVLDNLNMRDVLVMSAIATAIMESSLLWYWLFYDSNTTANITEYSEEITPTPSDL</sequence>
<keyword evidence="1" id="KW-0472">Membrane</keyword>
<name>A0A2U8BS19_9RICK</name>